<feature type="region of interest" description="Disordered" evidence="8">
    <location>
        <begin position="168"/>
        <end position="191"/>
    </location>
</feature>
<dbReference type="GO" id="GO:0005783">
    <property type="term" value="C:endoplasmic reticulum"/>
    <property type="evidence" value="ECO:0007669"/>
    <property type="project" value="UniProtKB-ARBA"/>
</dbReference>
<evidence type="ECO:0000313" key="10">
    <source>
        <dbReference type="Proteomes" id="UP001222027"/>
    </source>
</evidence>
<protein>
    <recommendedName>
        <fullName evidence="7">PRA1 family protein</fullName>
    </recommendedName>
</protein>
<feature type="transmembrane region" description="Helical" evidence="7">
    <location>
        <begin position="60"/>
        <end position="76"/>
    </location>
</feature>
<dbReference type="AlphaFoldDB" id="A0AAV8RW44"/>
<comment type="subcellular location">
    <subcellularLocation>
        <location evidence="2 7">Membrane</location>
        <topology evidence="2 7">Multi-pass membrane protein</topology>
    </subcellularLocation>
</comment>
<gene>
    <name evidence="9" type="ORF">OPV22_001251</name>
</gene>
<comment type="similarity">
    <text evidence="3 7">Belongs to the PRA1 family.</text>
</comment>
<feature type="transmembrane region" description="Helical" evidence="7">
    <location>
        <begin position="82"/>
        <end position="102"/>
    </location>
</feature>
<proteinExistence type="inferred from homology"/>
<reference evidence="9 10" key="1">
    <citation type="submission" date="2022-12" db="EMBL/GenBank/DDBJ databases">
        <title>Chromosome-scale assembly of the Ensete ventricosum genome.</title>
        <authorList>
            <person name="Dussert Y."/>
            <person name="Stocks J."/>
            <person name="Wendawek A."/>
            <person name="Woldeyes F."/>
            <person name="Nichols R.A."/>
            <person name="Borrell J.S."/>
        </authorList>
    </citation>
    <scope>NUCLEOTIDE SEQUENCE [LARGE SCALE GENOMIC DNA]</scope>
    <source>
        <strain evidence="10">cv. Maze</strain>
        <tissue evidence="9">Seeds</tissue>
    </source>
</reference>
<accession>A0AAV8RW44</accession>
<keyword evidence="4 7" id="KW-0812">Transmembrane</keyword>
<evidence type="ECO:0000256" key="2">
    <source>
        <dbReference type="ARBA" id="ARBA00004141"/>
    </source>
</evidence>
<evidence type="ECO:0000256" key="5">
    <source>
        <dbReference type="ARBA" id="ARBA00022989"/>
    </source>
</evidence>
<feature type="compositionally biased region" description="Basic and acidic residues" evidence="8">
    <location>
        <begin position="180"/>
        <end position="191"/>
    </location>
</feature>
<dbReference type="PANTHER" id="PTHR38519:SF3">
    <property type="entry name" value="PRA1 FAMILY PROTEIN"/>
    <property type="match status" value="1"/>
</dbReference>
<dbReference type="Pfam" id="PF03208">
    <property type="entry name" value="PRA1"/>
    <property type="match status" value="1"/>
</dbReference>
<evidence type="ECO:0000256" key="8">
    <source>
        <dbReference type="SAM" id="MobiDB-lite"/>
    </source>
</evidence>
<dbReference type="GO" id="GO:0016020">
    <property type="term" value="C:membrane"/>
    <property type="evidence" value="ECO:0007669"/>
    <property type="project" value="UniProtKB-SubCell"/>
</dbReference>
<comment type="function">
    <text evidence="1 7">May be involved in both secretory and endocytic intracellular trafficking in the endosomal/prevacuolar compartments.</text>
</comment>
<dbReference type="InterPro" id="IPR004895">
    <property type="entry name" value="Prenylated_rab_accept_PRA1"/>
</dbReference>
<evidence type="ECO:0000256" key="1">
    <source>
        <dbReference type="ARBA" id="ARBA00002501"/>
    </source>
</evidence>
<comment type="caution">
    <text evidence="9">The sequence shown here is derived from an EMBL/GenBank/DDBJ whole genome shotgun (WGS) entry which is preliminary data.</text>
</comment>
<evidence type="ECO:0000256" key="6">
    <source>
        <dbReference type="ARBA" id="ARBA00023136"/>
    </source>
</evidence>
<evidence type="ECO:0000256" key="3">
    <source>
        <dbReference type="ARBA" id="ARBA00006483"/>
    </source>
</evidence>
<name>A0AAV8RW44_ENSVE</name>
<feature type="transmembrane region" description="Helical" evidence="7">
    <location>
        <begin position="138"/>
        <end position="155"/>
    </location>
</feature>
<keyword evidence="10" id="KW-1185">Reference proteome</keyword>
<dbReference type="EMBL" id="JAQQAF010000001">
    <property type="protein sequence ID" value="KAJ8510817.1"/>
    <property type="molecule type" value="Genomic_DNA"/>
</dbReference>
<evidence type="ECO:0000256" key="4">
    <source>
        <dbReference type="ARBA" id="ARBA00022692"/>
    </source>
</evidence>
<dbReference type="GO" id="GO:0016192">
    <property type="term" value="P:vesicle-mediated transport"/>
    <property type="evidence" value="ECO:0007669"/>
    <property type="project" value="UniProtKB-ARBA"/>
</dbReference>
<dbReference type="PANTHER" id="PTHR38519">
    <property type="entry name" value="PRA1 FAMILY PROTEIN"/>
    <property type="match status" value="1"/>
</dbReference>
<feature type="transmembrane region" description="Helical" evidence="7">
    <location>
        <begin position="114"/>
        <end position="132"/>
    </location>
</feature>
<keyword evidence="6 7" id="KW-0472">Membrane</keyword>
<evidence type="ECO:0000313" key="9">
    <source>
        <dbReference type="EMBL" id="KAJ8510817.1"/>
    </source>
</evidence>
<sequence>MASYGGVLRRSAAVIERARDGARRTRKALARFARPQSFAAPHDAEAAAVRAVRNLRSFRLHYAILLWVLLLASLFPRRRATMLFLMAASKIALFCGALLKAFPNSALLGRIVDRRLAAALLLAMIGVELVMTRAVPQFLLAMAIGVPLVLLHAVFRVRDDLTASGQEAAGAGGGALGPISEKKEDLELGSG</sequence>
<organism evidence="9 10">
    <name type="scientific">Ensete ventricosum</name>
    <name type="common">Abyssinian banana</name>
    <name type="synonym">Musa ensete</name>
    <dbReference type="NCBI Taxonomy" id="4639"/>
    <lineage>
        <taxon>Eukaryota</taxon>
        <taxon>Viridiplantae</taxon>
        <taxon>Streptophyta</taxon>
        <taxon>Embryophyta</taxon>
        <taxon>Tracheophyta</taxon>
        <taxon>Spermatophyta</taxon>
        <taxon>Magnoliopsida</taxon>
        <taxon>Liliopsida</taxon>
        <taxon>Zingiberales</taxon>
        <taxon>Musaceae</taxon>
        <taxon>Ensete</taxon>
    </lineage>
</organism>
<evidence type="ECO:0000256" key="7">
    <source>
        <dbReference type="RuleBase" id="RU363107"/>
    </source>
</evidence>
<keyword evidence="7" id="KW-0813">Transport</keyword>
<dbReference type="Proteomes" id="UP001222027">
    <property type="component" value="Unassembled WGS sequence"/>
</dbReference>
<keyword evidence="5 7" id="KW-1133">Transmembrane helix</keyword>